<keyword evidence="3" id="KW-1133">Transmembrane helix</keyword>
<dbReference type="Pfam" id="PF00561">
    <property type="entry name" value="Abhydrolase_1"/>
    <property type="match status" value="1"/>
</dbReference>
<feature type="domain" description="AB hydrolase-1" evidence="4">
    <location>
        <begin position="117"/>
        <end position="485"/>
    </location>
</feature>
<organism evidence="5 6">
    <name type="scientific">Nonomuraea longispora</name>
    <dbReference type="NCBI Taxonomy" id="1848320"/>
    <lineage>
        <taxon>Bacteria</taxon>
        <taxon>Bacillati</taxon>
        <taxon>Actinomycetota</taxon>
        <taxon>Actinomycetes</taxon>
        <taxon>Streptosporangiales</taxon>
        <taxon>Streptosporangiaceae</taxon>
        <taxon>Nonomuraea</taxon>
    </lineage>
</organism>
<dbReference type="SUPFAM" id="SSF53474">
    <property type="entry name" value="alpha/beta-Hydrolases"/>
    <property type="match status" value="1"/>
</dbReference>
<dbReference type="OrthoDB" id="4006962at2"/>
<keyword evidence="2 5" id="KW-0378">Hydrolase</keyword>
<comment type="caution">
    <text evidence="5">The sequence shown here is derived from an EMBL/GenBank/DDBJ whole genome shotgun (WGS) entry which is preliminary data.</text>
</comment>
<dbReference type="PANTHER" id="PTHR43248">
    <property type="entry name" value="2-SUCCINYL-6-HYDROXY-2,4-CYCLOHEXADIENE-1-CARBOXYLATE SYNTHASE"/>
    <property type="match status" value="1"/>
</dbReference>
<feature type="transmembrane region" description="Helical" evidence="3">
    <location>
        <begin position="36"/>
        <end position="58"/>
    </location>
</feature>
<evidence type="ECO:0000256" key="2">
    <source>
        <dbReference type="ARBA" id="ARBA00022801"/>
    </source>
</evidence>
<dbReference type="GO" id="GO:0016787">
    <property type="term" value="F:hydrolase activity"/>
    <property type="evidence" value="ECO:0007669"/>
    <property type="project" value="UniProtKB-KW"/>
</dbReference>
<comment type="similarity">
    <text evidence="1">Belongs to the peptidase S33 family.</text>
</comment>
<dbReference type="InterPro" id="IPR000073">
    <property type="entry name" value="AB_hydrolase_1"/>
</dbReference>
<dbReference type="PANTHER" id="PTHR43248:SF25">
    <property type="entry name" value="AB HYDROLASE-1 DOMAIN-CONTAINING PROTEIN-RELATED"/>
    <property type="match status" value="1"/>
</dbReference>
<protein>
    <submittedName>
        <fullName evidence="5">Alpha/beta hydrolase</fullName>
    </submittedName>
</protein>
<evidence type="ECO:0000259" key="4">
    <source>
        <dbReference type="Pfam" id="PF00561"/>
    </source>
</evidence>
<keyword evidence="6" id="KW-1185">Reference proteome</keyword>
<dbReference type="EMBL" id="SMJZ01000043">
    <property type="protein sequence ID" value="TDC07207.1"/>
    <property type="molecule type" value="Genomic_DNA"/>
</dbReference>
<name>A0A4R4NIE5_9ACTN</name>
<dbReference type="InterPro" id="IPR051601">
    <property type="entry name" value="Serine_prot/Carboxylest_S33"/>
</dbReference>
<sequence length="535" mass="57701">MTARIAQPIRAVSSGVSSPALTERVRLFMRLPSRPLPAVLTGTLTLVASLVVATPVVAQAQAGAIDWQSCTEPKEGMQCATIKVPLDWSRPKGRTIQIGLARRKATGPASTRIGTALMVPGGPGTSGVAVLARDPQFTAAVQERFDVVTFDPRGINTSTQIKCATALVDKVMNTPMPQSNAAFESLKLANKQLSENCRKLSGPLYDHMDNLHVVQDMDAIRAALGENKITQIGYSYGTVRVQQYAAMFPDRVRASVADGNVDHSIETITEMMDSATAPAEKNFLQFAAWCDKTADCALYGRGTKKIFGELRERAKKGTLKDPLNGQPLDVYGLSRIALGVNMPELWKDVASTFKSLYDGGAAMPKPKAAPKAKAGKTQNFTRQASFCQDWNFRIKQYSELRTLLSRLAAKYPNMMWNDVHRAAVLDCAGYPGKATNPQAPLKIVGAPPMVMVGNVNEYASVYAWSKNAAKQAGATLVTYEGYGHTVYPRTVAYGPSDCVNDLIDDYLINLRVPARGSSCAGIEVPGTGGPQPPRS</sequence>
<accession>A0A4R4NIE5</accession>
<keyword evidence="3" id="KW-0472">Membrane</keyword>
<evidence type="ECO:0000313" key="5">
    <source>
        <dbReference type="EMBL" id="TDC07207.1"/>
    </source>
</evidence>
<keyword evidence="3" id="KW-0812">Transmembrane</keyword>
<dbReference type="InterPro" id="IPR029058">
    <property type="entry name" value="AB_hydrolase_fold"/>
</dbReference>
<dbReference type="Gene3D" id="3.40.50.1820">
    <property type="entry name" value="alpha/beta hydrolase"/>
    <property type="match status" value="1"/>
</dbReference>
<evidence type="ECO:0000313" key="6">
    <source>
        <dbReference type="Proteomes" id="UP000295157"/>
    </source>
</evidence>
<gene>
    <name evidence="5" type="ORF">E1267_13970</name>
</gene>
<dbReference type="AlphaFoldDB" id="A0A4R4NIE5"/>
<evidence type="ECO:0000256" key="1">
    <source>
        <dbReference type="ARBA" id="ARBA00010088"/>
    </source>
</evidence>
<dbReference type="Proteomes" id="UP000295157">
    <property type="component" value="Unassembled WGS sequence"/>
</dbReference>
<proteinExistence type="inferred from homology"/>
<evidence type="ECO:0000256" key="3">
    <source>
        <dbReference type="SAM" id="Phobius"/>
    </source>
</evidence>
<reference evidence="5 6" key="1">
    <citation type="submission" date="2019-02" db="EMBL/GenBank/DDBJ databases">
        <title>Draft genome sequences of novel Actinobacteria.</title>
        <authorList>
            <person name="Sahin N."/>
            <person name="Ay H."/>
            <person name="Saygin H."/>
        </authorList>
    </citation>
    <scope>NUCLEOTIDE SEQUENCE [LARGE SCALE GENOMIC DNA]</scope>
    <source>
        <strain evidence="5 6">KC201</strain>
    </source>
</reference>